<gene>
    <name evidence="1" type="ORF">RND15_51975</name>
</gene>
<dbReference type="EMBL" id="JAVRFD010000759">
    <property type="protein sequence ID" value="MDT0551100.1"/>
    <property type="molecule type" value="Genomic_DNA"/>
</dbReference>
<protein>
    <recommendedName>
        <fullName evidence="3">GNAT family N-acetyltransferase</fullName>
    </recommendedName>
</protein>
<dbReference type="Proteomes" id="UP001180754">
    <property type="component" value="Unassembled WGS sequence"/>
</dbReference>
<organism evidence="1 2">
    <name type="scientific">Streptomyces lonegramiae</name>
    <dbReference type="NCBI Taxonomy" id="3075524"/>
    <lineage>
        <taxon>Bacteria</taxon>
        <taxon>Bacillati</taxon>
        <taxon>Actinomycetota</taxon>
        <taxon>Actinomycetes</taxon>
        <taxon>Kitasatosporales</taxon>
        <taxon>Streptomycetaceae</taxon>
        <taxon>Streptomyces</taxon>
    </lineage>
</organism>
<accession>A0ABU2XZY0</accession>
<evidence type="ECO:0000313" key="1">
    <source>
        <dbReference type="EMBL" id="MDT0551100.1"/>
    </source>
</evidence>
<reference evidence="1" key="1">
    <citation type="submission" date="2024-05" db="EMBL/GenBank/DDBJ databases">
        <title>30 novel species of actinomycetes from the DSMZ collection.</title>
        <authorList>
            <person name="Nouioui I."/>
        </authorList>
    </citation>
    <scope>NUCLEOTIDE SEQUENCE</scope>
    <source>
        <strain evidence="1">DSM 41529</strain>
    </source>
</reference>
<proteinExistence type="predicted"/>
<sequence>GVRVVGHLAHRRRPGNLVADPDLRYVASPPISTARRATPEDAEPLYASLGFARTPDPAMRLRL</sequence>
<evidence type="ECO:0000313" key="2">
    <source>
        <dbReference type="Proteomes" id="UP001180754"/>
    </source>
</evidence>
<name>A0ABU2XZY0_9ACTN</name>
<evidence type="ECO:0008006" key="3">
    <source>
        <dbReference type="Google" id="ProtNLM"/>
    </source>
</evidence>
<keyword evidence="2" id="KW-1185">Reference proteome</keyword>
<feature type="non-terminal residue" evidence="1">
    <location>
        <position position="1"/>
    </location>
</feature>
<comment type="caution">
    <text evidence="1">The sequence shown here is derived from an EMBL/GenBank/DDBJ whole genome shotgun (WGS) entry which is preliminary data.</text>
</comment>